<evidence type="ECO:0000256" key="1">
    <source>
        <dbReference type="SAM" id="MobiDB-lite"/>
    </source>
</evidence>
<feature type="compositionally biased region" description="Polar residues" evidence="1">
    <location>
        <begin position="623"/>
        <end position="637"/>
    </location>
</feature>
<feature type="compositionally biased region" description="Polar residues" evidence="1">
    <location>
        <begin position="355"/>
        <end position="373"/>
    </location>
</feature>
<feature type="region of interest" description="Disordered" evidence="1">
    <location>
        <begin position="1103"/>
        <end position="1179"/>
    </location>
</feature>
<feature type="compositionally biased region" description="Pro residues" evidence="1">
    <location>
        <begin position="266"/>
        <end position="277"/>
    </location>
</feature>
<protein>
    <submittedName>
        <fullName evidence="3">Uncharacterized protein</fullName>
    </submittedName>
</protein>
<feature type="transmembrane region" description="Helical" evidence="2">
    <location>
        <begin position="25"/>
        <end position="48"/>
    </location>
</feature>
<feature type="compositionally biased region" description="Polar residues" evidence="1">
    <location>
        <begin position="1159"/>
        <end position="1177"/>
    </location>
</feature>
<evidence type="ECO:0000256" key="2">
    <source>
        <dbReference type="SAM" id="Phobius"/>
    </source>
</evidence>
<dbReference type="Proteomes" id="UP000799539">
    <property type="component" value="Unassembled WGS sequence"/>
</dbReference>
<feature type="region of interest" description="Disordered" evidence="1">
    <location>
        <begin position="260"/>
        <end position="381"/>
    </location>
</feature>
<feature type="compositionally biased region" description="Polar residues" evidence="1">
    <location>
        <begin position="662"/>
        <end position="675"/>
    </location>
</feature>
<dbReference type="PROSITE" id="PS51257">
    <property type="entry name" value="PROKAR_LIPOPROTEIN"/>
    <property type="match status" value="1"/>
</dbReference>
<feature type="region of interest" description="Disordered" evidence="1">
    <location>
        <begin position="469"/>
        <end position="504"/>
    </location>
</feature>
<evidence type="ECO:0000313" key="4">
    <source>
        <dbReference type="Proteomes" id="UP000799539"/>
    </source>
</evidence>
<feature type="region of interest" description="Disordered" evidence="1">
    <location>
        <begin position="165"/>
        <end position="187"/>
    </location>
</feature>
<feature type="region of interest" description="Disordered" evidence="1">
    <location>
        <begin position="623"/>
        <end position="696"/>
    </location>
</feature>
<feature type="region of interest" description="Disordered" evidence="1">
    <location>
        <begin position="89"/>
        <end position="116"/>
    </location>
</feature>
<feature type="compositionally biased region" description="Polar residues" evidence="1">
    <location>
        <begin position="474"/>
        <end position="500"/>
    </location>
</feature>
<feature type="compositionally biased region" description="Low complexity" evidence="1">
    <location>
        <begin position="278"/>
        <end position="316"/>
    </location>
</feature>
<evidence type="ECO:0000313" key="3">
    <source>
        <dbReference type="EMBL" id="KAF2208758.1"/>
    </source>
</evidence>
<feature type="compositionally biased region" description="Polar residues" evidence="1">
    <location>
        <begin position="95"/>
        <end position="107"/>
    </location>
</feature>
<keyword evidence="4" id="KW-1185">Reference proteome</keyword>
<reference evidence="3" key="1">
    <citation type="journal article" date="2020" name="Stud. Mycol.">
        <title>101 Dothideomycetes genomes: a test case for predicting lifestyles and emergence of pathogens.</title>
        <authorList>
            <person name="Haridas S."/>
            <person name="Albert R."/>
            <person name="Binder M."/>
            <person name="Bloem J."/>
            <person name="Labutti K."/>
            <person name="Salamov A."/>
            <person name="Andreopoulos B."/>
            <person name="Baker S."/>
            <person name="Barry K."/>
            <person name="Bills G."/>
            <person name="Bluhm B."/>
            <person name="Cannon C."/>
            <person name="Castanera R."/>
            <person name="Culley D."/>
            <person name="Daum C."/>
            <person name="Ezra D."/>
            <person name="Gonzalez J."/>
            <person name="Henrissat B."/>
            <person name="Kuo A."/>
            <person name="Liang C."/>
            <person name="Lipzen A."/>
            <person name="Lutzoni F."/>
            <person name="Magnuson J."/>
            <person name="Mondo S."/>
            <person name="Nolan M."/>
            <person name="Ohm R."/>
            <person name="Pangilinan J."/>
            <person name="Park H.-J."/>
            <person name="Ramirez L."/>
            <person name="Alfaro M."/>
            <person name="Sun H."/>
            <person name="Tritt A."/>
            <person name="Yoshinaga Y."/>
            <person name="Zwiers L.-H."/>
            <person name="Turgeon B."/>
            <person name="Goodwin S."/>
            <person name="Spatafora J."/>
            <person name="Crous P."/>
            <person name="Grigoriev I."/>
        </authorList>
    </citation>
    <scope>NUCLEOTIDE SEQUENCE</scope>
    <source>
        <strain evidence="3">SCOH1-5</strain>
    </source>
</reference>
<dbReference type="OrthoDB" id="3546893at2759"/>
<accession>A0A6A6F2S0</accession>
<keyword evidence="2" id="KW-0812">Transmembrane</keyword>
<sequence>MTRHDFAELASRDAGTATGLATRTIVGIGLGIGACIFAAILVVAWMIFRKRTAHRKYMVQLEAGARIPPTSPQAMREVSRPGIATSAHKFPTWGQLGSNDMVDSQQAHDQHKRKRNAVALPKRIKQKGVTPIRSWGRKHLSVIAEDPAVGTPQRDAPLPIFDQMQTSSSKKDQSVNKEVGLPRSGSPRLDVHPYFAMRSSGQFRNGSFTANEEVSKNPLNMRSVSMGILTEDGTVFDADSHYLPNTSKRMRPEMRARSLSLGAPSTRPPSGPVPPVPAMSVASTSSSSKCTSAQQGVSRMSSSSTDSASSSVLVTSPILERHDTDQPLQSPTIEDLVDGNNNAALKSVANRRWQNRPSPSRCCASNSRVQKPSSVRGRLVRSSTESSITLWRSNSSSTSSSVSSGRNRLSVPQICSAEKISISRVSSSNSLLGSGKLCTPTKRINTVNSSSVSIFGSPAERKRVSVLREVSGNAPPSKSTSLPRDPSDSTLVSRSSSNGNPFHWDNASVSSVMLPKASALKGSPNARKGHRRQNCVRISTLTPQVLGPSVSRRRSRSVSPANLLQGVIEERESVEMQRPRTEPVVTPTEERQSFLLACGGRAPKANAMELGDLRIQTLRASLTPSSPTLSNWNTYQPNLPERPLPPTRKASRDSVDSVASSQERSASRLSNNSFSIPRFPSPAGKSRPTLAPIQCDTAQGPHFVGLSPVDAVSPLDNLSPTDFRPTSSTFGLAISPEDVNPSQNVELPSSPPLLVSKTAAYDPASPRVFHMPAQAGAQEYDPTSPPSTIRHEQDKDTQDPAFLLPFALGSIDLMGDKLSGKPKSASPPCSPKTVSRTRFDTLIDAEQPVIPERNPKRNQATLTSENASAVLASNTINFPGDNIPVLLPTMRYDDEFCPLPRWESETSYEDINLDDEQQTQEIYDTSRRATLARPPSLSTIVQESSSPPPLPQALKGASSNQSSHIRERTASPLGPRDPPAKSLLRNVTELRRMNSDAKGQPCRESRNYVRLGREPSPLLPWIPSTTGETEAGMQQEGSQNSLCNFDFGHSSSSYTLPGTTAATALDEIDFEALEKSIDTAVRNLDEDWRHSIAQQQIALRVRRGSDKENQDSEQQQQQQQHNDNNIKHQRGSSVWDDGEKFWNSNSNSMDPKPPAPLSVVNSQNSSPAPRATTQSPKTAKFWTEQYQQSLDPRVSTTPVRKQDHRLSGVVMVSTPQSLYDADGILRT</sequence>
<feature type="compositionally biased region" description="Low complexity" evidence="1">
    <location>
        <begin position="1112"/>
        <end position="1123"/>
    </location>
</feature>
<organism evidence="3 4">
    <name type="scientific">Cercospora zeae-maydis SCOH1-5</name>
    <dbReference type="NCBI Taxonomy" id="717836"/>
    <lineage>
        <taxon>Eukaryota</taxon>
        <taxon>Fungi</taxon>
        <taxon>Dikarya</taxon>
        <taxon>Ascomycota</taxon>
        <taxon>Pezizomycotina</taxon>
        <taxon>Dothideomycetes</taxon>
        <taxon>Dothideomycetidae</taxon>
        <taxon>Mycosphaerellales</taxon>
        <taxon>Mycosphaerellaceae</taxon>
        <taxon>Cercospora</taxon>
    </lineage>
</organism>
<dbReference type="EMBL" id="ML992692">
    <property type="protein sequence ID" value="KAF2208758.1"/>
    <property type="molecule type" value="Genomic_DNA"/>
</dbReference>
<keyword evidence="2" id="KW-1133">Transmembrane helix</keyword>
<dbReference type="AlphaFoldDB" id="A0A6A6F2S0"/>
<proteinExistence type="predicted"/>
<feature type="compositionally biased region" description="Polar residues" evidence="1">
    <location>
        <begin position="936"/>
        <end position="945"/>
    </location>
</feature>
<gene>
    <name evidence="3" type="ORF">CERZMDRAFT_101201</name>
</gene>
<keyword evidence="2" id="KW-0472">Membrane</keyword>
<name>A0A6A6F2S0_9PEZI</name>
<feature type="region of interest" description="Disordered" evidence="1">
    <location>
        <begin position="927"/>
        <end position="981"/>
    </location>
</feature>